<dbReference type="OrthoDB" id="3232130at2759"/>
<organism evidence="1 2">
    <name type="scientific">Pleurotus ostreatus</name>
    <name type="common">Oyster mushroom</name>
    <name type="synonym">White-rot fungus</name>
    <dbReference type="NCBI Taxonomy" id="5322"/>
    <lineage>
        <taxon>Eukaryota</taxon>
        <taxon>Fungi</taxon>
        <taxon>Dikarya</taxon>
        <taxon>Basidiomycota</taxon>
        <taxon>Agaricomycotina</taxon>
        <taxon>Agaricomycetes</taxon>
        <taxon>Agaricomycetidae</taxon>
        <taxon>Agaricales</taxon>
        <taxon>Pleurotineae</taxon>
        <taxon>Pleurotaceae</taxon>
        <taxon>Pleurotus</taxon>
    </lineage>
</organism>
<comment type="caution">
    <text evidence="1">The sequence shown here is derived from an EMBL/GenBank/DDBJ whole genome shotgun (WGS) entry which is preliminary data.</text>
</comment>
<keyword evidence="2" id="KW-1185">Reference proteome</keyword>
<accession>A0A8H7A059</accession>
<evidence type="ECO:0000313" key="2">
    <source>
        <dbReference type="Proteomes" id="UP000623687"/>
    </source>
</evidence>
<dbReference type="AlphaFoldDB" id="A0A8H7A059"/>
<reference evidence="1" key="1">
    <citation type="submission" date="2019-07" db="EMBL/GenBank/DDBJ databases">
        <authorList>
            <person name="Palmer J.M."/>
        </authorList>
    </citation>
    <scope>NUCLEOTIDE SEQUENCE</scope>
    <source>
        <strain evidence="1">PC9</strain>
    </source>
</reference>
<sequence>MAQTVSELELTIRQLRRETSLTTSQLMAARDNQQTSIDQALKDINGLSSAQARSLAKSKFVVDDALVKQLAVLTQIQTHNRDTATILRSLGVSLADIASFVQKLQLEHGYQTKSGTSEEVDALRMVALRLQTLPELADTRAYMAFGAQPGALTSLPCKDNLYINP</sequence>
<gene>
    <name evidence="1" type="ORF">PC9H_005268</name>
</gene>
<dbReference type="VEuPathDB" id="FungiDB:PC9H_005268"/>
<dbReference type="EMBL" id="JACETU010000003">
    <property type="protein sequence ID" value="KAF7433318.1"/>
    <property type="molecule type" value="Genomic_DNA"/>
</dbReference>
<proteinExistence type="predicted"/>
<dbReference type="GeneID" id="59375086"/>
<name>A0A8H7A059_PLEOS</name>
<dbReference type="RefSeq" id="XP_036633345.1">
    <property type="nucleotide sequence ID" value="XM_036774843.1"/>
</dbReference>
<protein>
    <submittedName>
        <fullName evidence="1">Uncharacterized protein</fullName>
    </submittedName>
</protein>
<dbReference type="Proteomes" id="UP000623687">
    <property type="component" value="Unassembled WGS sequence"/>
</dbReference>
<evidence type="ECO:0000313" key="1">
    <source>
        <dbReference type="EMBL" id="KAF7433318.1"/>
    </source>
</evidence>